<proteinExistence type="predicted"/>
<comment type="caution">
    <text evidence="2">The sequence shown here is derived from an EMBL/GenBank/DDBJ whole genome shotgun (WGS) entry which is preliminary data.</text>
</comment>
<keyword evidence="1" id="KW-1133">Transmembrane helix</keyword>
<keyword evidence="1" id="KW-0812">Transmembrane</keyword>
<feature type="transmembrane region" description="Helical" evidence="1">
    <location>
        <begin position="6"/>
        <end position="23"/>
    </location>
</feature>
<keyword evidence="3" id="KW-1185">Reference proteome</keyword>
<accession>A0ABN8ST47</accession>
<gene>
    <name evidence="2" type="ORF">PEVE_00024823</name>
</gene>
<evidence type="ECO:0000256" key="1">
    <source>
        <dbReference type="SAM" id="Phobius"/>
    </source>
</evidence>
<sequence length="110" mass="12234">EFLIGVLLFALTTFIALVGLLLIRTDMRRSSTVSTTEDHVLKGHTIHKQQTYDFLSFAQLCLAYQSCTSLNYQSIENGVCELNREVSPASIAVALTSKRGYTFGHFVDIS</sequence>
<feature type="non-terminal residue" evidence="2">
    <location>
        <position position="1"/>
    </location>
</feature>
<keyword evidence="1" id="KW-0472">Membrane</keyword>
<dbReference type="EMBL" id="CALNXI010003329">
    <property type="protein sequence ID" value="CAH3192913.1"/>
    <property type="molecule type" value="Genomic_DNA"/>
</dbReference>
<evidence type="ECO:0000313" key="2">
    <source>
        <dbReference type="EMBL" id="CAH3192913.1"/>
    </source>
</evidence>
<evidence type="ECO:0000313" key="3">
    <source>
        <dbReference type="Proteomes" id="UP001159427"/>
    </source>
</evidence>
<evidence type="ECO:0008006" key="4">
    <source>
        <dbReference type="Google" id="ProtNLM"/>
    </source>
</evidence>
<feature type="non-terminal residue" evidence="2">
    <location>
        <position position="110"/>
    </location>
</feature>
<reference evidence="2 3" key="1">
    <citation type="submission" date="2022-05" db="EMBL/GenBank/DDBJ databases">
        <authorList>
            <consortium name="Genoscope - CEA"/>
            <person name="William W."/>
        </authorList>
    </citation>
    <scope>NUCLEOTIDE SEQUENCE [LARGE SCALE GENOMIC DNA]</scope>
</reference>
<protein>
    <recommendedName>
        <fullName evidence="4">Apple domain-containing protein</fullName>
    </recommendedName>
</protein>
<organism evidence="2 3">
    <name type="scientific">Porites evermanni</name>
    <dbReference type="NCBI Taxonomy" id="104178"/>
    <lineage>
        <taxon>Eukaryota</taxon>
        <taxon>Metazoa</taxon>
        <taxon>Cnidaria</taxon>
        <taxon>Anthozoa</taxon>
        <taxon>Hexacorallia</taxon>
        <taxon>Scleractinia</taxon>
        <taxon>Fungiina</taxon>
        <taxon>Poritidae</taxon>
        <taxon>Porites</taxon>
    </lineage>
</organism>
<dbReference type="Proteomes" id="UP001159427">
    <property type="component" value="Unassembled WGS sequence"/>
</dbReference>
<name>A0ABN8ST47_9CNID</name>